<feature type="non-terminal residue" evidence="1">
    <location>
        <position position="1"/>
    </location>
</feature>
<sequence>IRTAAAEPLAALKNGVVVPVVNTDTVFADTVSTVLSGVPAAVAQAVSPTATAAIAPADAVSGAQSDSIDPASATTLLINAVEKLRTDGAALAMQSADPASVRGLVLGAAAMTAAQAVAAASSLTYASQDDAILSRDRLLAMLDALVDDIETLAATSGANIPVSGMLGAVRDSKAAITADISERLGRLPAVVSVAVPRAMSAWLVAYAVAGDTPDTVESVWADMVVRNGLRQPAVTGPGTVKMLKQAQAS</sequence>
<organism evidence="1 2">
    <name type="scientific">Acetobacter cibinongensis</name>
    <dbReference type="NCBI Taxonomy" id="146475"/>
    <lineage>
        <taxon>Bacteria</taxon>
        <taxon>Pseudomonadati</taxon>
        <taxon>Pseudomonadota</taxon>
        <taxon>Alphaproteobacteria</taxon>
        <taxon>Acetobacterales</taxon>
        <taxon>Acetobacteraceae</taxon>
        <taxon>Acetobacter</taxon>
    </lineage>
</organism>
<accession>A0A1Z5YR84</accession>
<protein>
    <submittedName>
        <fullName evidence="1">Uncharacterized protein</fullName>
    </submittedName>
</protein>
<evidence type="ECO:0000313" key="1">
    <source>
        <dbReference type="EMBL" id="OUI98331.1"/>
    </source>
</evidence>
<comment type="caution">
    <text evidence="1">The sequence shown here is derived from an EMBL/GenBank/DDBJ whole genome shotgun (WGS) entry which is preliminary data.</text>
</comment>
<name>A0A1Z5YR84_9PROT</name>
<dbReference type="AlphaFoldDB" id="A0A1Z5YR84"/>
<reference evidence="1 2" key="1">
    <citation type="submission" date="2014-06" db="EMBL/GenBank/DDBJ databases">
        <authorList>
            <person name="Ju J."/>
            <person name="Zhang J."/>
        </authorList>
    </citation>
    <scope>NUCLEOTIDE SEQUENCE [LARGE SCALE GENOMIC DNA]</scope>
    <source>
        <strain evidence="1 2">DsW_47</strain>
    </source>
</reference>
<dbReference type="EMBL" id="JOMQ01000095">
    <property type="protein sequence ID" value="OUI98331.1"/>
    <property type="molecule type" value="Genomic_DNA"/>
</dbReference>
<dbReference type="Proteomes" id="UP000196086">
    <property type="component" value="Unassembled WGS sequence"/>
</dbReference>
<gene>
    <name evidence="1" type="ORF">HK14_15620</name>
</gene>
<evidence type="ECO:0000313" key="2">
    <source>
        <dbReference type="Proteomes" id="UP000196086"/>
    </source>
</evidence>
<proteinExistence type="predicted"/>